<proteinExistence type="predicted"/>
<gene>
    <name evidence="2" type="ORF">UTRI_04392</name>
</gene>
<sequence>MASEVFFNRVPYTQRRIPPSQRQLDPFAPNQAPTATANIQRSVGTIRSGGALTFPPLYLDPVDPAHDPTNNNQHAGNPAAQQPGSFVLGSTFYHHPELNALVSNHLIDASANALDAASGTGHAFLNSIFANRDGVHDDEEDADEAGGINATDTSSAVPRPKLTSEYVSLNEDLVPASLDMHGDMLPADQHPSYPFGNLFGPLAGMIAADSAIVGGGHGAVASASASLGAGLGDAAATLGFDFGGGLDGFVNLGQSSHGRRSAVNNAWNNFINKASRSKLVGSAGALAEWNVDANQNTTTPATPSSQAETIRAAKKLDLSPSLLFRTNTSTVLAPPTWPFRRHGPGSTSYAALLRPSSNIFGSSPASQAVAATLGGLPASSKILQEIWSDLALEELVPLHIGDSSAVRHLSDEQDRQLDSDSQDSPSGSGTDKKQRKKKRKRSDPEPDRLFAKRIASIEADPLDLLGPVSREIRGQAAVPWGTHAITRHRIPRHRRRHQSSYSNQSDDEAVEAEHDDAETGYAQRDRVRYSFGLPPATFTWIESANEEGEDDQAEGESARRLHVEPDGIGWSTAKRIFVNEERDRLLPQVASRATGSSGAIEAYQVRGIRANQGMLPRPTWSWTDGASSVGDTQNGNDSSFNTEVSGSTSHQTDLHTMTQENVADSEGEEAYVERDWEQQQGEGEGQDEDDAELQTALLMQYQMSADSEAEHGSHQEGFFYADDDVQDEQQDDQVVGEVGYEDDAEISQAEEEEEEEEEVDSFGEAEDTT</sequence>
<feature type="region of interest" description="Disordered" evidence="1">
    <location>
        <begin position="136"/>
        <end position="159"/>
    </location>
</feature>
<feature type="compositionally biased region" description="Acidic residues" evidence="1">
    <location>
        <begin position="505"/>
        <end position="518"/>
    </location>
</feature>
<dbReference type="OrthoDB" id="2351920at2759"/>
<feature type="compositionally biased region" description="Acidic residues" evidence="1">
    <location>
        <begin position="739"/>
        <end position="769"/>
    </location>
</feature>
<feature type="region of interest" description="Disordered" evidence="1">
    <location>
        <begin position="61"/>
        <end position="83"/>
    </location>
</feature>
<feature type="compositionally biased region" description="Polar residues" evidence="1">
    <location>
        <begin position="68"/>
        <end position="83"/>
    </location>
</feature>
<feature type="region of interest" description="Disordered" evidence="1">
    <location>
        <begin position="483"/>
        <end position="521"/>
    </location>
</feature>
<feature type="compositionally biased region" description="Acidic residues" evidence="1">
    <location>
        <begin position="721"/>
        <end position="731"/>
    </location>
</feature>
<evidence type="ECO:0000313" key="3">
    <source>
        <dbReference type="Proteomes" id="UP000324022"/>
    </source>
</evidence>
<organism evidence="2 3">
    <name type="scientific">Ustilago trichophora</name>
    <dbReference type="NCBI Taxonomy" id="86804"/>
    <lineage>
        <taxon>Eukaryota</taxon>
        <taxon>Fungi</taxon>
        <taxon>Dikarya</taxon>
        <taxon>Basidiomycota</taxon>
        <taxon>Ustilaginomycotina</taxon>
        <taxon>Ustilaginomycetes</taxon>
        <taxon>Ustilaginales</taxon>
        <taxon>Ustilaginaceae</taxon>
        <taxon>Ustilago</taxon>
    </lineage>
</organism>
<protein>
    <submittedName>
        <fullName evidence="2">Uncharacterized protein</fullName>
    </submittedName>
</protein>
<reference evidence="2 3" key="1">
    <citation type="submission" date="2018-03" db="EMBL/GenBank/DDBJ databases">
        <authorList>
            <person name="Guldener U."/>
        </authorList>
    </citation>
    <scope>NUCLEOTIDE SEQUENCE [LARGE SCALE GENOMIC DNA]</scope>
    <source>
        <strain evidence="2 3">NBRC100155</strain>
    </source>
</reference>
<name>A0A5C3EQ65_9BASI</name>
<feature type="compositionally biased region" description="Basic and acidic residues" evidence="1">
    <location>
        <begin position="409"/>
        <end position="418"/>
    </location>
</feature>
<feature type="region of interest" description="Disordered" evidence="1">
    <location>
        <begin position="409"/>
        <end position="449"/>
    </location>
</feature>
<accession>A0A5C3EQ65</accession>
<dbReference type="Proteomes" id="UP000324022">
    <property type="component" value="Unassembled WGS sequence"/>
</dbReference>
<keyword evidence="3" id="KW-1185">Reference proteome</keyword>
<evidence type="ECO:0000256" key="1">
    <source>
        <dbReference type="SAM" id="MobiDB-lite"/>
    </source>
</evidence>
<feature type="compositionally biased region" description="Polar residues" evidence="1">
    <location>
        <begin position="620"/>
        <end position="662"/>
    </location>
</feature>
<evidence type="ECO:0000313" key="2">
    <source>
        <dbReference type="EMBL" id="SPO32648.1"/>
    </source>
</evidence>
<dbReference type="AlphaFoldDB" id="A0A5C3EQ65"/>
<feature type="region of interest" description="Disordered" evidence="1">
    <location>
        <begin position="620"/>
        <end position="769"/>
    </location>
</feature>
<feature type="compositionally biased region" description="Basic residues" evidence="1">
    <location>
        <begin position="485"/>
        <end position="498"/>
    </location>
</feature>
<dbReference type="EMBL" id="OOIN01000047">
    <property type="protein sequence ID" value="SPO32648.1"/>
    <property type="molecule type" value="Genomic_DNA"/>
</dbReference>